<keyword evidence="9" id="KW-1185">Reference proteome</keyword>
<dbReference type="AlphaFoldDB" id="J0WMM1"/>
<dbReference type="GO" id="GO:1901678">
    <property type="term" value="P:iron coordination entity transport"/>
    <property type="evidence" value="ECO:0007669"/>
    <property type="project" value="UniProtKB-ARBA"/>
</dbReference>
<dbReference type="PANTHER" id="PTHR30532">
    <property type="entry name" value="IRON III DICITRATE-BINDING PERIPLASMIC PROTEIN"/>
    <property type="match status" value="1"/>
</dbReference>
<evidence type="ECO:0000259" key="7">
    <source>
        <dbReference type="PROSITE" id="PS50983"/>
    </source>
</evidence>
<dbReference type="EMBL" id="AKFT01000203">
    <property type="protein sequence ID" value="EJF37676.1"/>
    <property type="molecule type" value="Genomic_DNA"/>
</dbReference>
<dbReference type="RefSeq" id="WP_008733405.1">
    <property type="nucleotide sequence ID" value="NZ_AKFT01000203.1"/>
</dbReference>
<dbReference type="GO" id="GO:0030288">
    <property type="term" value="C:outer membrane-bounded periplasmic space"/>
    <property type="evidence" value="ECO:0007669"/>
    <property type="project" value="TreeGrafter"/>
</dbReference>
<dbReference type="Gene3D" id="3.40.50.1980">
    <property type="entry name" value="Nitrogenase molybdenum iron protein domain"/>
    <property type="match status" value="2"/>
</dbReference>
<evidence type="ECO:0000256" key="4">
    <source>
        <dbReference type="ARBA" id="ARBA00022729"/>
    </source>
</evidence>
<dbReference type="OrthoDB" id="63946at2"/>
<dbReference type="Pfam" id="PF01497">
    <property type="entry name" value="Peripla_BP_2"/>
    <property type="match status" value="1"/>
</dbReference>
<keyword evidence="4 6" id="KW-0732">Signal</keyword>
<feature type="domain" description="Fe/B12 periplasmic-binding" evidence="7">
    <location>
        <begin position="97"/>
        <end position="357"/>
    </location>
</feature>
<feature type="chain" id="PRO_5003741337" evidence="6">
    <location>
        <begin position="29"/>
        <end position="357"/>
    </location>
</feature>
<feature type="region of interest" description="Disordered" evidence="5">
    <location>
        <begin position="31"/>
        <end position="80"/>
    </location>
</feature>
<dbReference type="SUPFAM" id="SSF53807">
    <property type="entry name" value="Helical backbone' metal receptor"/>
    <property type="match status" value="1"/>
</dbReference>
<feature type="signal peptide" evidence="6">
    <location>
        <begin position="1"/>
        <end position="28"/>
    </location>
</feature>
<evidence type="ECO:0000313" key="9">
    <source>
        <dbReference type="Proteomes" id="UP000002941"/>
    </source>
</evidence>
<comment type="subcellular location">
    <subcellularLocation>
        <location evidence="1">Cell envelope</location>
    </subcellularLocation>
</comment>
<dbReference type="PROSITE" id="PS51257">
    <property type="entry name" value="PROKAR_LIPOPROTEIN"/>
    <property type="match status" value="1"/>
</dbReference>
<accession>J0WMM1</accession>
<name>J0WMM1_9ACTO</name>
<evidence type="ECO:0000256" key="2">
    <source>
        <dbReference type="ARBA" id="ARBA00008814"/>
    </source>
</evidence>
<evidence type="ECO:0000256" key="6">
    <source>
        <dbReference type="SAM" id="SignalP"/>
    </source>
</evidence>
<evidence type="ECO:0000313" key="8">
    <source>
        <dbReference type="EMBL" id="EJF37676.1"/>
    </source>
</evidence>
<dbReference type="eggNOG" id="COG0614">
    <property type="taxonomic scope" value="Bacteria"/>
</dbReference>
<dbReference type="Proteomes" id="UP000002941">
    <property type="component" value="Unassembled WGS sequence"/>
</dbReference>
<evidence type="ECO:0000256" key="5">
    <source>
        <dbReference type="SAM" id="MobiDB-lite"/>
    </source>
</evidence>
<dbReference type="PROSITE" id="PS50983">
    <property type="entry name" value="FE_B12_PBP"/>
    <property type="match status" value="1"/>
</dbReference>
<protein>
    <submittedName>
        <fullName evidence="8">Oligopeptide ABC transporter, oligopeptide-binding protein</fullName>
    </submittedName>
</protein>
<evidence type="ECO:0000256" key="1">
    <source>
        <dbReference type="ARBA" id="ARBA00004196"/>
    </source>
</evidence>
<dbReference type="PATRIC" id="fig|1125718.3.peg.2595"/>
<dbReference type="CDD" id="cd01146">
    <property type="entry name" value="FhuD"/>
    <property type="match status" value="1"/>
</dbReference>
<evidence type="ECO:0000256" key="3">
    <source>
        <dbReference type="ARBA" id="ARBA00022448"/>
    </source>
</evidence>
<comment type="caution">
    <text evidence="8">The sequence shown here is derived from an EMBL/GenBank/DDBJ whole genome shotgun (WGS) entry which is preliminary data.</text>
</comment>
<sequence>MTSLYSRRYSRRSTLSLAGLAAIAPILAACSSKSGDSPDPASSGTGAAGEGSSSAPPTSSVPTGIPDGMGSGQGDDVFPRTVTHFQGSTEITQAPTRVVITGTGQLDIALTLGFVPVGSTAGDGAELIPSYLAEAFPQDADALAEMKNVGNRKAPDVESIADRSPDLILMNNSGKDAASLYASLSEIAPTVVTQGKGTNWKQDFLLMADALGKPDTAQTWLDSFHTDAAKAGESIDRQATVSLLRVTEGRLRIFGAVSFAGSVLADMGAARPEGQQFTDDVSQDISKEELDKADGGWLLYGVQGGDASELTSLDLWPALQAVSSDHAVQVDDDPFFLNAGPTAARTVLTKVSETVKK</sequence>
<organism evidence="8 9">
    <name type="scientific">Actinomyces massiliensis F0489</name>
    <dbReference type="NCBI Taxonomy" id="1125718"/>
    <lineage>
        <taxon>Bacteria</taxon>
        <taxon>Bacillati</taxon>
        <taxon>Actinomycetota</taxon>
        <taxon>Actinomycetes</taxon>
        <taxon>Actinomycetales</taxon>
        <taxon>Actinomycetaceae</taxon>
        <taxon>Actinomyces</taxon>
    </lineage>
</organism>
<dbReference type="InterPro" id="IPR002491">
    <property type="entry name" value="ABC_transptr_periplasmic_BD"/>
</dbReference>
<proteinExistence type="inferred from homology"/>
<dbReference type="PANTHER" id="PTHR30532:SF25">
    <property type="entry name" value="IRON(III) DICITRATE-BINDING PERIPLASMIC PROTEIN"/>
    <property type="match status" value="1"/>
</dbReference>
<reference evidence="8 9" key="1">
    <citation type="submission" date="2012-05" db="EMBL/GenBank/DDBJ databases">
        <authorList>
            <person name="Harkins D.M."/>
            <person name="Madupu R."/>
            <person name="Durkin A.S."/>
            <person name="Torralba M."/>
            <person name="Methe B."/>
            <person name="Sutton G.G."/>
            <person name="Nelson K.E."/>
        </authorList>
    </citation>
    <scope>NUCLEOTIDE SEQUENCE [LARGE SCALE GENOMIC DNA]</scope>
    <source>
        <strain evidence="8 9">F0489</strain>
    </source>
</reference>
<dbReference type="InterPro" id="IPR051313">
    <property type="entry name" value="Bact_iron-sidero_bind"/>
</dbReference>
<gene>
    <name evidence="8" type="ORF">HMPREF1318_1533</name>
</gene>
<keyword evidence="3" id="KW-0813">Transport</keyword>
<comment type="similarity">
    <text evidence="2">Belongs to the bacterial solute-binding protein 8 family.</text>
</comment>
<feature type="compositionally biased region" description="Low complexity" evidence="5">
    <location>
        <begin position="40"/>
        <end position="64"/>
    </location>
</feature>